<gene>
    <name evidence="4" type="ORF">HQN87_14865</name>
</gene>
<organism evidence="4 5">
    <name type="scientific">Paenibacillus tritici</name>
    <dbReference type="NCBI Taxonomy" id="1873425"/>
    <lineage>
        <taxon>Bacteria</taxon>
        <taxon>Bacillati</taxon>
        <taxon>Bacillota</taxon>
        <taxon>Bacilli</taxon>
        <taxon>Bacillales</taxon>
        <taxon>Paenibacillaceae</taxon>
        <taxon>Paenibacillus</taxon>
    </lineage>
</organism>
<dbReference type="InterPro" id="IPR025827">
    <property type="entry name" value="Zn_ribbon_recom_dom"/>
</dbReference>
<dbReference type="Gene3D" id="3.90.1750.20">
    <property type="entry name" value="Putative Large Serine Recombinase, Chain B, Domain 2"/>
    <property type="match status" value="1"/>
</dbReference>
<feature type="domain" description="Recombinase zinc beta ribbon" evidence="3">
    <location>
        <begin position="39"/>
        <end position="104"/>
    </location>
</feature>
<keyword evidence="5" id="KW-1185">Reference proteome</keyword>
<dbReference type="PANTHER" id="PTHR30461:SF2">
    <property type="entry name" value="SERINE RECOMBINASE PINE-RELATED"/>
    <property type="match status" value="1"/>
</dbReference>
<dbReference type="Pfam" id="PF13408">
    <property type="entry name" value="Zn_ribbon_recom"/>
    <property type="match status" value="1"/>
</dbReference>
<evidence type="ECO:0000313" key="5">
    <source>
        <dbReference type="Proteomes" id="UP000711047"/>
    </source>
</evidence>
<reference evidence="4 5" key="1">
    <citation type="submission" date="2020-05" db="EMBL/GenBank/DDBJ databases">
        <title>Paenibacillus glebae, sp. nov., Paenibacillus humi sp. nov., Paenibacillus pedi sp. nov., Paenibacillus terrestris sp. nov. and Paenibacillus terricola sp. nov., isolated from a forest top soil sample.</title>
        <authorList>
            <person name="Qi S."/>
            <person name="Carlier A."/>
            <person name="Cnockaert M."/>
            <person name="Vandamme P."/>
        </authorList>
    </citation>
    <scope>NUCLEOTIDE SEQUENCE [LARGE SCALE GENOMIC DNA]</scope>
    <source>
        <strain evidence="4 5">LMG 29502</strain>
    </source>
</reference>
<comment type="caution">
    <text evidence="4">The sequence shown here is derived from an EMBL/GenBank/DDBJ whole genome shotgun (WGS) entry which is preliminary data.</text>
</comment>
<dbReference type="InterPro" id="IPR050639">
    <property type="entry name" value="SSR_resolvase"/>
</dbReference>
<dbReference type="PANTHER" id="PTHR30461">
    <property type="entry name" value="DNA-INVERTASE FROM LAMBDOID PROPHAGE"/>
    <property type="match status" value="1"/>
</dbReference>
<proteinExistence type="predicted"/>
<evidence type="ECO:0000256" key="1">
    <source>
        <dbReference type="ARBA" id="ARBA00023125"/>
    </source>
</evidence>
<sequence length="206" mass="23575">MIADGLHPPIIEQTLWDKVQFLRQKKSHVSLKKYQGDFLLTGLLRCPQCGSAMTASRTNNKDKNGNLVIRRYNSCSAMRSKGSSVCSASVRKTEAEQYVFDRLKEVIDKPHILRGILQNVNARRKGASGPFRQELITLTAKLEDNSVKRQRYVELFETEDLDKELFSHRLTELEKEFTELDYRRVQLVRDLGEGAASPSITTRCEL</sequence>
<dbReference type="Proteomes" id="UP000711047">
    <property type="component" value="Unassembled WGS sequence"/>
</dbReference>
<dbReference type="RefSeq" id="WP_173134554.1">
    <property type="nucleotide sequence ID" value="NZ_JABMKX010000007.1"/>
</dbReference>
<dbReference type="InterPro" id="IPR038109">
    <property type="entry name" value="DNA_bind_recomb_sf"/>
</dbReference>
<evidence type="ECO:0000256" key="2">
    <source>
        <dbReference type="ARBA" id="ARBA00023172"/>
    </source>
</evidence>
<keyword evidence="2" id="KW-0233">DNA recombination</keyword>
<name>A0ABX2DPL9_9BACL</name>
<evidence type="ECO:0000313" key="4">
    <source>
        <dbReference type="EMBL" id="NQX46618.1"/>
    </source>
</evidence>
<accession>A0ABX2DPL9</accession>
<keyword evidence="1" id="KW-0238">DNA-binding</keyword>
<dbReference type="EMBL" id="JABMKX010000007">
    <property type="protein sequence ID" value="NQX46618.1"/>
    <property type="molecule type" value="Genomic_DNA"/>
</dbReference>
<evidence type="ECO:0000259" key="3">
    <source>
        <dbReference type="Pfam" id="PF13408"/>
    </source>
</evidence>
<protein>
    <submittedName>
        <fullName evidence="4">Recombinase zinc beta ribbon domain-containing protein</fullName>
    </submittedName>
</protein>